<accession>H2ZR24</accession>
<dbReference type="Proteomes" id="UP000007875">
    <property type="component" value="Unassembled WGS sequence"/>
</dbReference>
<dbReference type="GO" id="GO:0004386">
    <property type="term" value="F:helicase activity"/>
    <property type="evidence" value="ECO:0007669"/>
    <property type="project" value="InterPro"/>
</dbReference>
<name>H2ZR24_CIOSA</name>
<dbReference type="Pfam" id="PF13086">
    <property type="entry name" value="AAA_11"/>
    <property type="match status" value="1"/>
</dbReference>
<dbReference type="InterPro" id="IPR041679">
    <property type="entry name" value="DNA2/NAM7-like_C"/>
</dbReference>
<dbReference type="PANTHER" id="PTHR10887">
    <property type="entry name" value="DNA2/NAM7 HELICASE FAMILY"/>
    <property type="match status" value="1"/>
</dbReference>
<evidence type="ECO:0000313" key="3">
    <source>
        <dbReference type="Ensembl" id="ENSCSAVP00000020040.1"/>
    </source>
</evidence>
<dbReference type="InterPro" id="IPR027417">
    <property type="entry name" value="P-loop_NTPase"/>
</dbReference>
<feature type="domain" description="DNA2/NAM7 helicase helicase" evidence="1">
    <location>
        <begin position="50"/>
        <end position="146"/>
    </location>
</feature>
<dbReference type="Gene3D" id="3.40.50.300">
    <property type="entry name" value="P-loop containing nucleotide triphosphate hydrolases"/>
    <property type="match status" value="2"/>
</dbReference>
<reference evidence="3" key="2">
    <citation type="submission" date="2025-08" db="UniProtKB">
        <authorList>
            <consortium name="Ensembl"/>
        </authorList>
    </citation>
    <scope>IDENTIFICATION</scope>
</reference>
<feature type="domain" description="DNA2/NAM7 helicase-like C-terminal" evidence="2">
    <location>
        <begin position="157"/>
        <end position="275"/>
    </location>
</feature>
<dbReference type="eggNOG" id="KOG1802">
    <property type="taxonomic scope" value="Eukaryota"/>
</dbReference>
<dbReference type="HOGENOM" id="CLU_1004563_0_0_1"/>
<dbReference type="GeneTree" id="ENSGT00930000151035"/>
<dbReference type="GO" id="GO:0035194">
    <property type="term" value="P:regulatory ncRNA-mediated post-transcriptional gene silencing"/>
    <property type="evidence" value="ECO:0007669"/>
    <property type="project" value="TreeGrafter"/>
</dbReference>
<dbReference type="GO" id="GO:0005829">
    <property type="term" value="C:cytosol"/>
    <property type="evidence" value="ECO:0007669"/>
    <property type="project" value="TreeGrafter"/>
</dbReference>
<keyword evidence="4" id="KW-1185">Reference proteome</keyword>
<reference evidence="3" key="3">
    <citation type="submission" date="2025-09" db="UniProtKB">
        <authorList>
            <consortium name="Ensembl"/>
        </authorList>
    </citation>
    <scope>IDENTIFICATION</scope>
</reference>
<evidence type="ECO:0000259" key="2">
    <source>
        <dbReference type="Pfam" id="PF13087"/>
    </source>
</evidence>
<evidence type="ECO:0000313" key="4">
    <source>
        <dbReference type="Proteomes" id="UP000007875"/>
    </source>
</evidence>
<evidence type="ECO:0008006" key="5">
    <source>
        <dbReference type="Google" id="ProtNLM"/>
    </source>
</evidence>
<dbReference type="InterPro" id="IPR041677">
    <property type="entry name" value="DNA2/NAM7_AAA_11"/>
</dbReference>
<dbReference type="SUPFAM" id="SSF52540">
    <property type="entry name" value="P-loop containing nucleoside triphosphate hydrolases"/>
    <property type="match status" value="1"/>
</dbReference>
<proteinExistence type="predicted"/>
<dbReference type="InParanoid" id="H2ZR24"/>
<protein>
    <recommendedName>
        <fullName evidence="5">DNA2/NAM7 helicase-like C-terminal domain-containing protein</fullName>
    </recommendedName>
</protein>
<organism evidence="3 4">
    <name type="scientific">Ciona savignyi</name>
    <name type="common">Pacific transparent sea squirt</name>
    <dbReference type="NCBI Taxonomy" id="51511"/>
    <lineage>
        <taxon>Eukaryota</taxon>
        <taxon>Metazoa</taxon>
        <taxon>Chordata</taxon>
        <taxon>Tunicata</taxon>
        <taxon>Ascidiacea</taxon>
        <taxon>Phlebobranchia</taxon>
        <taxon>Cionidae</taxon>
        <taxon>Ciona</taxon>
    </lineage>
</organism>
<sequence length="277" mass="30311">MVTSESNSVIDSVFHHLIRLGYERIIRIADLDKIDRSLLPYALHALGGTQEHTKKLQKMLQSSNQSMPGNHYIHKSLNLVRGGSPKRLLHNATVVGASCRDALSSCIGSYDFPIVIIDDATETPELSSLLPLAKFGVQKLLLGGDSGRLTNQEAGFSQSLFSRLNKSSENSAKLTTQYRCHNDVIDVINNAFYDDVIISGMSSSDRPKVVAGLPNFCFYDVTGTSGNNEQHNPQEALFVADIIRLLMSHGVPGTSVVVITTDQTQVKQVQSALQEIE</sequence>
<dbReference type="PANTHER" id="PTHR10887:SF419">
    <property type="entry name" value="RNA HELICASE MOV10L1"/>
    <property type="match status" value="1"/>
</dbReference>
<dbReference type="Ensembl" id="ENSCSAVT00000020254.1">
    <property type="protein sequence ID" value="ENSCSAVP00000020040.1"/>
    <property type="gene ID" value="ENSCSAVG00000011763.1"/>
</dbReference>
<reference evidence="4" key="1">
    <citation type="submission" date="2003-08" db="EMBL/GenBank/DDBJ databases">
        <authorList>
            <person name="Birren B."/>
            <person name="Nusbaum C."/>
            <person name="Abebe A."/>
            <person name="Abouelleil A."/>
            <person name="Adekoya E."/>
            <person name="Ait-zahra M."/>
            <person name="Allen N."/>
            <person name="Allen T."/>
            <person name="An P."/>
            <person name="Anderson M."/>
            <person name="Anderson S."/>
            <person name="Arachchi H."/>
            <person name="Armbruster J."/>
            <person name="Bachantsang P."/>
            <person name="Baldwin J."/>
            <person name="Barry A."/>
            <person name="Bayul T."/>
            <person name="Blitshsteyn B."/>
            <person name="Bloom T."/>
            <person name="Blye J."/>
            <person name="Boguslavskiy L."/>
            <person name="Borowsky M."/>
            <person name="Boukhgalter B."/>
            <person name="Brunache A."/>
            <person name="Butler J."/>
            <person name="Calixte N."/>
            <person name="Calvo S."/>
            <person name="Camarata J."/>
            <person name="Campo K."/>
            <person name="Chang J."/>
            <person name="Cheshatsang Y."/>
            <person name="Citroen M."/>
            <person name="Collymore A."/>
            <person name="Considine T."/>
            <person name="Cook A."/>
            <person name="Cooke P."/>
            <person name="Corum B."/>
            <person name="Cuomo C."/>
            <person name="David R."/>
            <person name="Dawoe T."/>
            <person name="Degray S."/>
            <person name="Dodge S."/>
            <person name="Dooley K."/>
            <person name="Dorje P."/>
            <person name="Dorjee K."/>
            <person name="Dorris L."/>
            <person name="Duffey N."/>
            <person name="Dupes A."/>
            <person name="Elkins T."/>
            <person name="Engels R."/>
            <person name="Erickson J."/>
            <person name="Farina A."/>
            <person name="Faro S."/>
            <person name="Ferreira P."/>
            <person name="Fischer H."/>
            <person name="Fitzgerald M."/>
            <person name="Foley K."/>
            <person name="Gage D."/>
            <person name="Galagan J."/>
            <person name="Gearin G."/>
            <person name="Gnerre S."/>
            <person name="Gnirke A."/>
            <person name="Goyette A."/>
            <person name="Graham J."/>
            <person name="Grandbois E."/>
            <person name="Gyaltsen K."/>
            <person name="Hafez N."/>
            <person name="Hagopian D."/>
            <person name="Hagos B."/>
            <person name="Hall J."/>
            <person name="Hatcher B."/>
            <person name="Heller A."/>
            <person name="Higgins H."/>
            <person name="Honan T."/>
            <person name="Horn A."/>
            <person name="Houde N."/>
            <person name="Hughes L."/>
            <person name="Hulme W."/>
            <person name="Husby E."/>
            <person name="Iliev I."/>
            <person name="Jaffe D."/>
            <person name="Jones C."/>
            <person name="Kamal M."/>
            <person name="Kamat A."/>
            <person name="Kamvysselis M."/>
            <person name="Karlsson E."/>
            <person name="Kells C."/>
            <person name="Kieu A."/>
            <person name="Kisner P."/>
            <person name="Kodira C."/>
            <person name="Kulbokas E."/>
            <person name="Labutti K."/>
            <person name="Lama D."/>
            <person name="Landers T."/>
            <person name="Leger J."/>
            <person name="Levine S."/>
            <person name="Lewis D."/>
            <person name="Lewis T."/>
            <person name="Lindblad-toh K."/>
            <person name="Liu X."/>
            <person name="Lokyitsang T."/>
            <person name="Lokyitsang Y."/>
            <person name="Lucien O."/>
            <person name="Lui A."/>
            <person name="Ma L.J."/>
            <person name="Mabbitt R."/>
            <person name="Macdonald J."/>
            <person name="Maclean C."/>
            <person name="Major J."/>
            <person name="Manning J."/>
            <person name="Marabella R."/>
            <person name="Maru K."/>
            <person name="Matthews C."/>
            <person name="Mauceli E."/>
            <person name="Mccarthy M."/>
            <person name="Mcdonough S."/>
            <person name="Mcghee T."/>
            <person name="Meldrim J."/>
            <person name="Meneus L."/>
            <person name="Mesirov J."/>
            <person name="Mihalev A."/>
            <person name="Mihova T."/>
            <person name="Mikkelsen T."/>
            <person name="Mlenga V."/>
            <person name="Moru K."/>
            <person name="Mozes J."/>
            <person name="Mulrain L."/>
            <person name="Munson G."/>
            <person name="Naylor J."/>
            <person name="Newes C."/>
            <person name="Nguyen C."/>
            <person name="Nguyen N."/>
            <person name="Nguyen T."/>
            <person name="Nicol R."/>
            <person name="Nielsen C."/>
            <person name="Nizzari M."/>
            <person name="Norbu C."/>
            <person name="Norbu N."/>
            <person name="O'donnell P."/>
            <person name="Okoawo O."/>
            <person name="O'leary S."/>
            <person name="Omotosho B."/>
            <person name="O'neill K."/>
            <person name="Osman S."/>
            <person name="Parker S."/>
            <person name="Perrin D."/>
            <person name="Phunkhang P."/>
            <person name="Piqani B."/>
            <person name="Purcell S."/>
            <person name="Rachupka T."/>
            <person name="Ramasamy U."/>
            <person name="Rameau R."/>
            <person name="Ray V."/>
            <person name="Raymond C."/>
            <person name="Retta R."/>
            <person name="Richardson S."/>
            <person name="Rise C."/>
            <person name="Rodriguez J."/>
            <person name="Rogers J."/>
            <person name="Rogov P."/>
            <person name="Rutman M."/>
            <person name="Schupbach R."/>
            <person name="Seaman C."/>
            <person name="Settipalli S."/>
            <person name="Sharpe T."/>
            <person name="Sheridan J."/>
            <person name="Sherpa N."/>
            <person name="Shi J."/>
            <person name="Smirnov S."/>
            <person name="Smith C."/>
            <person name="Sougnez C."/>
            <person name="Spencer B."/>
            <person name="Stalker J."/>
            <person name="Stange-thomann N."/>
            <person name="Stavropoulos S."/>
            <person name="Stetson K."/>
            <person name="Stone C."/>
            <person name="Stone S."/>
            <person name="Stubbs M."/>
            <person name="Talamas J."/>
            <person name="Tchuinga P."/>
            <person name="Tenzing P."/>
            <person name="Tesfaye S."/>
            <person name="Theodore J."/>
            <person name="Thoulutsang Y."/>
            <person name="Topham K."/>
            <person name="Towey S."/>
            <person name="Tsamla T."/>
            <person name="Tsomo N."/>
            <person name="Vallee D."/>
            <person name="Vassiliev H."/>
            <person name="Venkataraman V."/>
            <person name="Vinson J."/>
            <person name="Vo A."/>
            <person name="Wade C."/>
            <person name="Wang S."/>
            <person name="Wangchuk T."/>
            <person name="Wangdi T."/>
            <person name="Whittaker C."/>
            <person name="Wilkinson J."/>
            <person name="Wu Y."/>
            <person name="Wyman D."/>
            <person name="Yadav S."/>
            <person name="Yang S."/>
            <person name="Yang X."/>
            <person name="Yeager S."/>
            <person name="Yee E."/>
            <person name="Young G."/>
            <person name="Zainoun J."/>
            <person name="Zembeck L."/>
            <person name="Zimmer A."/>
            <person name="Zody M."/>
            <person name="Lander E."/>
        </authorList>
    </citation>
    <scope>NUCLEOTIDE SEQUENCE [LARGE SCALE GENOMIC DNA]</scope>
</reference>
<dbReference type="InterPro" id="IPR045055">
    <property type="entry name" value="DNA2/NAM7-like"/>
</dbReference>
<dbReference type="GO" id="GO:0043186">
    <property type="term" value="C:P granule"/>
    <property type="evidence" value="ECO:0007669"/>
    <property type="project" value="TreeGrafter"/>
</dbReference>
<evidence type="ECO:0000259" key="1">
    <source>
        <dbReference type="Pfam" id="PF13086"/>
    </source>
</evidence>
<dbReference type="STRING" id="51511.ENSCSAVP00000020040"/>
<dbReference type="AlphaFoldDB" id="H2ZR24"/>
<dbReference type="Pfam" id="PF13087">
    <property type="entry name" value="AAA_12"/>
    <property type="match status" value="1"/>
</dbReference>